<proteinExistence type="predicted"/>
<dbReference type="EMBL" id="JBBVUL010000001">
    <property type="protein sequence ID" value="MEL0564314.1"/>
    <property type="molecule type" value="Genomic_DNA"/>
</dbReference>
<keyword evidence="7" id="KW-1185">Reference proteome</keyword>
<dbReference type="Pfam" id="PF00497">
    <property type="entry name" value="SBP_bac_3"/>
    <property type="match status" value="1"/>
</dbReference>
<dbReference type="EMBL" id="VYWW01000047">
    <property type="protein sequence ID" value="KAA9320426.1"/>
    <property type="molecule type" value="Genomic_DNA"/>
</dbReference>
<comment type="caution">
    <text evidence="4">The sequence shown here is derived from an EMBL/GenBank/DDBJ whole genome shotgun (WGS) entry which is preliminary data.</text>
</comment>
<dbReference type="RefSeq" id="WP_006587847.1">
    <property type="nucleotide sequence ID" value="NZ_CATOUV010000001.1"/>
</dbReference>
<dbReference type="PANTHER" id="PTHR35936">
    <property type="entry name" value="MEMBRANE-BOUND LYTIC MUREIN TRANSGLYCOSYLASE F"/>
    <property type="match status" value="1"/>
</dbReference>
<feature type="chain" id="PRO_5039181742" evidence="2">
    <location>
        <begin position="23"/>
        <end position="264"/>
    </location>
</feature>
<gene>
    <name evidence="5" type="ORF">AAC431_00040</name>
    <name evidence="4" type="ORF">F6H94_08000</name>
</gene>
<dbReference type="PROSITE" id="PS51257">
    <property type="entry name" value="PROKAR_LIPOPROTEIN"/>
    <property type="match status" value="1"/>
</dbReference>
<feature type="domain" description="Solute-binding protein family 3/N-terminal" evidence="3">
    <location>
        <begin position="38"/>
        <end position="260"/>
    </location>
</feature>
<dbReference type="Proteomes" id="UP001385848">
    <property type="component" value="Unassembled WGS sequence"/>
</dbReference>
<name>A0A5N1I5N2_LACJE</name>
<feature type="signal peptide" evidence="2">
    <location>
        <begin position="1"/>
        <end position="22"/>
    </location>
</feature>
<dbReference type="SUPFAM" id="SSF53850">
    <property type="entry name" value="Periplasmic binding protein-like II"/>
    <property type="match status" value="1"/>
</dbReference>
<dbReference type="OrthoDB" id="8613538at2"/>
<organism evidence="4 6">
    <name type="scientific">Lactobacillus jensenii</name>
    <dbReference type="NCBI Taxonomy" id="109790"/>
    <lineage>
        <taxon>Bacteria</taxon>
        <taxon>Bacillati</taxon>
        <taxon>Bacillota</taxon>
        <taxon>Bacilli</taxon>
        <taxon>Lactobacillales</taxon>
        <taxon>Lactobacillaceae</taxon>
        <taxon>Lactobacillus</taxon>
    </lineage>
</organism>
<dbReference type="Proteomes" id="UP000327236">
    <property type="component" value="Unassembled WGS sequence"/>
</dbReference>
<reference evidence="5 7" key="2">
    <citation type="submission" date="2024-04" db="EMBL/GenBank/DDBJ databases">
        <title>Three lactobacilli isolated from voided urine samples from females with type 2 diabetes.</title>
        <authorList>
            <person name="Kula A."/>
            <person name="Stegman N."/>
            <person name="Putonti C."/>
        </authorList>
    </citation>
    <scope>NUCLEOTIDE SEQUENCE [LARGE SCALE GENOMIC DNA]</scope>
    <source>
        <strain evidence="5 7">1855</strain>
    </source>
</reference>
<keyword evidence="1 2" id="KW-0732">Signal</keyword>
<protein>
    <submittedName>
        <fullName evidence="4">Transporter substrate-binding domain-containing protein</fullName>
    </submittedName>
</protein>
<accession>A0A5N1I5N2</accession>
<evidence type="ECO:0000313" key="7">
    <source>
        <dbReference type="Proteomes" id="UP001385848"/>
    </source>
</evidence>
<evidence type="ECO:0000256" key="1">
    <source>
        <dbReference type="ARBA" id="ARBA00022729"/>
    </source>
</evidence>
<dbReference type="KEGG" id="lje:BUE77_02645"/>
<evidence type="ECO:0000256" key="2">
    <source>
        <dbReference type="SAM" id="SignalP"/>
    </source>
</evidence>
<evidence type="ECO:0000313" key="6">
    <source>
        <dbReference type="Proteomes" id="UP000327236"/>
    </source>
</evidence>
<dbReference type="GeneID" id="31742599"/>
<evidence type="ECO:0000313" key="5">
    <source>
        <dbReference type="EMBL" id="MEL0564314.1"/>
    </source>
</evidence>
<dbReference type="PANTHER" id="PTHR35936:SF34">
    <property type="entry name" value="ABC TRANSPORTER EXTRACELLULAR-BINDING PROTEIN YCKB-RELATED"/>
    <property type="match status" value="1"/>
</dbReference>
<dbReference type="Gene3D" id="3.40.190.10">
    <property type="entry name" value="Periplasmic binding protein-like II"/>
    <property type="match status" value="2"/>
</dbReference>
<reference evidence="4 6" key="1">
    <citation type="submission" date="2019-09" db="EMBL/GenBank/DDBJ databases">
        <title>Draft genome sequence assemblies of isolates from the urinary tract.</title>
        <authorList>
            <person name="Mores C.R."/>
            <person name="Putonti C."/>
            <person name="Wolfe A.J."/>
        </authorList>
    </citation>
    <scope>NUCLEOTIDE SEQUENCE [LARGE SCALE GENOMIC DNA]</scope>
    <source>
        <strain evidence="4 6">UMB246</strain>
    </source>
</reference>
<sequence>MKKIKNIFMTVLLMLLSVGVVACSNQKNAKSDTLTKNTLIVGLNPSGYGPFSHLENGKLTGFEVEMAKALTKKMGYKIKFVPTKWDSLIAGLGAKKFDVVINDIAVTPERKKAYAFSTPYLYSRSVLIMRSDNSKIKKITDIRGEKVAAATGTANADLVRKFGGENISSPDFSTAMELVRQKRVTSAMNSKESFLYFKKTQKVSDLKYLQASDTDIPTQPVAIMLNKDNSNLQTKINNALKSLRKDGTLTKLSKKYFAADITKK</sequence>
<dbReference type="InterPro" id="IPR001638">
    <property type="entry name" value="Solute-binding_3/MltF_N"/>
</dbReference>
<dbReference type="SMART" id="SM00062">
    <property type="entry name" value="PBPb"/>
    <property type="match status" value="1"/>
</dbReference>
<evidence type="ECO:0000313" key="4">
    <source>
        <dbReference type="EMBL" id="KAA9320426.1"/>
    </source>
</evidence>
<dbReference type="AlphaFoldDB" id="A0A5N1I5N2"/>
<evidence type="ECO:0000259" key="3">
    <source>
        <dbReference type="SMART" id="SM00062"/>
    </source>
</evidence>